<feature type="transmembrane region" description="Helical" evidence="7">
    <location>
        <begin position="165"/>
        <end position="184"/>
    </location>
</feature>
<feature type="transmembrane region" description="Helical" evidence="7">
    <location>
        <begin position="190"/>
        <end position="212"/>
    </location>
</feature>
<organism evidence="10 11">
    <name type="scientific">Candidatus Yanofskybacteria bacterium RIFCSPHIGHO2_02_FULL_41_11</name>
    <dbReference type="NCBI Taxonomy" id="1802675"/>
    <lineage>
        <taxon>Bacteria</taxon>
        <taxon>Candidatus Yanofskyibacteriota</taxon>
    </lineage>
</organism>
<dbReference type="PANTHER" id="PTHR24221:SF654">
    <property type="entry name" value="ATP-BINDING CASSETTE SUB-FAMILY B MEMBER 6"/>
    <property type="match status" value="1"/>
</dbReference>
<evidence type="ECO:0000256" key="3">
    <source>
        <dbReference type="ARBA" id="ARBA00022741"/>
    </source>
</evidence>
<dbReference type="GO" id="GO:0005886">
    <property type="term" value="C:plasma membrane"/>
    <property type="evidence" value="ECO:0007669"/>
    <property type="project" value="UniProtKB-SubCell"/>
</dbReference>
<feature type="domain" description="ABC transmembrane type-1" evidence="9">
    <location>
        <begin position="46"/>
        <end position="327"/>
    </location>
</feature>
<dbReference type="InterPro" id="IPR039421">
    <property type="entry name" value="Type_1_exporter"/>
</dbReference>
<evidence type="ECO:0000313" key="11">
    <source>
        <dbReference type="Proteomes" id="UP000177167"/>
    </source>
</evidence>
<evidence type="ECO:0000259" key="9">
    <source>
        <dbReference type="PROSITE" id="PS50929"/>
    </source>
</evidence>
<name>A0A1F8F9I4_9BACT</name>
<reference evidence="10 11" key="1">
    <citation type="journal article" date="2016" name="Nat. Commun.">
        <title>Thousands of microbial genomes shed light on interconnected biogeochemical processes in an aquifer system.</title>
        <authorList>
            <person name="Anantharaman K."/>
            <person name="Brown C.T."/>
            <person name="Hug L.A."/>
            <person name="Sharon I."/>
            <person name="Castelle C.J."/>
            <person name="Probst A.J."/>
            <person name="Thomas B.C."/>
            <person name="Singh A."/>
            <person name="Wilkins M.J."/>
            <person name="Karaoz U."/>
            <person name="Brodie E.L."/>
            <person name="Williams K.H."/>
            <person name="Hubbard S.S."/>
            <person name="Banfield J.F."/>
        </authorList>
    </citation>
    <scope>NUCLEOTIDE SEQUENCE [LARGE SCALE GENOMIC DNA]</scope>
</reference>
<dbReference type="InterPro" id="IPR036640">
    <property type="entry name" value="ABC1_TM_sf"/>
</dbReference>
<accession>A0A1F8F9I4</accession>
<dbReference type="InterPro" id="IPR003593">
    <property type="entry name" value="AAA+_ATPase"/>
</dbReference>
<keyword evidence="4" id="KW-0067">ATP-binding</keyword>
<dbReference type="GO" id="GO:0016887">
    <property type="term" value="F:ATP hydrolysis activity"/>
    <property type="evidence" value="ECO:0007669"/>
    <property type="project" value="InterPro"/>
</dbReference>
<evidence type="ECO:0000256" key="1">
    <source>
        <dbReference type="ARBA" id="ARBA00004651"/>
    </source>
</evidence>
<dbReference type="SUPFAM" id="SSF52540">
    <property type="entry name" value="P-loop containing nucleoside triphosphate hydrolases"/>
    <property type="match status" value="1"/>
</dbReference>
<evidence type="ECO:0000256" key="5">
    <source>
        <dbReference type="ARBA" id="ARBA00022989"/>
    </source>
</evidence>
<keyword evidence="3" id="KW-0547">Nucleotide-binding</keyword>
<dbReference type="GO" id="GO:0140359">
    <property type="term" value="F:ABC-type transporter activity"/>
    <property type="evidence" value="ECO:0007669"/>
    <property type="project" value="InterPro"/>
</dbReference>
<evidence type="ECO:0000259" key="8">
    <source>
        <dbReference type="PROSITE" id="PS50893"/>
    </source>
</evidence>
<dbReference type="Gene3D" id="1.20.1560.10">
    <property type="entry name" value="ABC transporter type 1, transmembrane domain"/>
    <property type="match status" value="1"/>
</dbReference>
<feature type="transmembrane region" description="Helical" evidence="7">
    <location>
        <begin position="271"/>
        <end position="295"/>
    </location>
</feature>
<evidence type="ECO:0008006" key="12">
    <source>
        <dbReference type="Google" id="ProtNLM"/>
    </source>
</evidence>
<dbReference type="PROSITE" id="PS50929">
    <property type="entry name" value="ABC_TM1F"/>
    <property type="match status" value="1"/>
</dbReference>
<gene>
    <name evidence="10" type="ORF">A3J46_04580</name>
</gene>
<dbReference type="InterPro" id="IPR003439">
    <property type="entry name" value="ABC_transporter-like_ATP-bd"/>
</dbReference>
<comment type="subcellular location">
    <subcellularLocation>
        <location evidence="1">Cell membrane</location>
        <topology evidence="1">Multi-pass membrane protein</topology>
    </subcellularLocation>
</comment>
<evidence type="ECO:0000313" key="10">
    <source>
        <dbReference type="EMBL" id="OGN09248.1"/>
    </source>
</evidence>
<proteinExistence type="predicted"/>
<keyword evidence="2 7" id="KW-0812">Transmembrane</keyword>
<dbReference type="Proteomes" id="UP000177167">
    <property type="component" value="Unassembled WGS sequence"/>
</dbReference>
<dbReference type="Gene3D" id="3.40.50.300">
    <property type="entry name" value="P-loop containing nucleotide triphosphate hydrolases"/>
    <property type="match status" value="1"/>
</dbReference>
<keyword evidence="6 7" id="KW-0472">Membrane</keyword>
<dbReference type="GO" id="GO:0005524">
    <property type="term" value="F:ATP binding"/>
    <property type="evidence" value="ECO:0007669"/>
    <property type="project" value="UniProtKB-KW"/>
</dbReference>
<sequence>MANDDDDLEVKATGAWDYINENKKAKDIFLWIWHNFLSQKGKEIALWMLFLVLLGGITGVVTAYAVKIMIDSAVNELTVKGVSDFNIPEGFWLLTLLVIGGRVLGAIKNYIQEYFFADFHERLNHGVSKLFYGKSLGLHVSENTVLNADNIKKGTDRCPDLTHNIVVELPYMVLAVLLPFIFLIPIDLKITMLMILVMVIHLGSSGYLNYVAMIEGYPIEKMWRALYRYRVERWRHIERVKNNAKESCELSMLQELYDEASTRDLKLWKKFVVLSFVRGVICAAITLVAILYGLYEIRQGLLSIGYIFPLISFTLQILDNLWRIGDLERKIHYNLHSVGILKEALSMSSGITVLSGALKLPEKSPCRIEFDSVSYRFKNDNTAPVLNGISFTIEPKERTAIIGISGVGKSTLMKLLLRYVDPTAGSIRIDGQDLREIDLASWLDMVGYIPQQPQILNGTVGYNGKYNVPSRLIDHITDEYVWEQMRMLQGDFGERLTHGLNTRLGYNGIELSGGQNQRLMILAAAMKKPNFMIIDEATSSLDSSTEKLVQAGLEKVLTDCGALIVAHRLSTVGRICNKFIVIDQVNGSGGQIVGMAHTLQELYETCPQFRKLADDQELKI</sequence>
<feature type="transmembrane region" description="Helical" evidence="7">
    <location>
        <begin position="44"/>
        <end position="70"/>
    </location>
</feature>
<protein>
    <recommendedName>
        <fullName evidence="12">ABC transporter domain-containing protein</fullName>
    </recommendedName>
</protein>
<dbReference type="PROSITE" id="PS50893">
    <property type="entry name" value="ABC_TRANSPORTER_2"/>
    <property type="match status" value="1"/>
</dbReference>
<evidence type="ECO:0000256" key="7">
    <source>
        <dbReference type="SAM" id="Phobius"/>
    </source>
</evidence>
<evidence type="ECO:0000256" key="6">
    <source>
        <dbReference type="ARBA" id="ARBA00023136"/>
    </source>
</evidence>
<evidence type="ECO:0000256" key="4">
    <source>
        <dbReference type="ARBA" id="ARBA00022840"/>
    </source>
</evidence>
<dbReference type="InterPro" id="IPR027417">
    <property type="entry name" value="P-loop_NTPase"/>
</dbReference>
<dbReference type="SUPFAM" id="SSF90123">
    <property type="entry name" value="ABC transporter transmembrane region"/>
    <property type="match status" value="1"/>
</dbReference>
<dbReference type="EMBL" id="MGJP01000040">
    <property type="protein sequence ID" value="OGN09248.1"/>
    <property type="molecule type" value="Genomic_DNA"/>
</dbReference>
<feature type="domain" description="ABC transporter" evidence="8">
    <location>
        <begin position="368"/>
        <end position="605"/>
    </location>
</feature>
<dbReference type="AlphaFoldDB" id="A0A1F8F9I4"/>
<keyword evidence="5 7" id="KW-1133">Transmembrane helix</keyword>
<comment type="caution">
    <text evidence="10">The sequence shown here is derived from an EMBL/GenBank/DDBJ whole genome shotgun (WGS) entry which is preliminary data.</text>
</comment>
<dbReference type="SMART" id="SM00382">
    <property type="entry name" value="AAA"/>
    <property type="match status" value="1"/>
</dbReference>
<evidence type="ECO:0000256" key="2">
    <source>
        <dbReference type="ARBA" id="ARBA00022692"/>
    </source>
</evidence>
<dbReference type="PANTHER" id="PTHR24221">
    <property type="entry name" value="ATP-BINDING CASSETTE SUB-FAMILY B"/>
    <property type="match status" value="1"/>
</dbReference>
<dbReference type="InterPro" id="IPR011527">
    <property type="entry name" value="ABC1_TM_dom"/>
</dbReference>
<dbReference type="Pfam" id="PF00005">
    <property type="entry name" value="ABC_tran"/>
    <property type="match status" value="1"/>
</dbReference>